<sequence length="212" mass="24189">MATEELRRRVDQIWQRIFAHPFVVELYAGSLPMEKFKYYLLQDYNYLVNFAKALSLAAARAPGVDLMKTALELAYGTVTGEMANYEALLREVGLTLKDAEAAEPNRVNVSYMAYLKSVCALEGFYHCMAALLPCFWSYMEIAEVHREKLAANPVAVYRKWASVYLSQEYRALVSKLRGVLDASGLSAEGLWPYFKEASMYELEFWQAAYEGH</sequence>
<dbReference type="InterPro" id="IPR016084">
    <property type="entry name" value="Haem_Oase-like_multi-hlx"/>
</dbReference>
<reference evidence="2 3" key="1">
    <citation type="journal article" date="2020" name="Nat. Commun.">
        <title>The structures of two archaeal type IV pili illuminate evolutionary relationships.</title>
        <authorList>
            <person name="Wang F."/>
            <person name="Baquero D.P."/>
            <person name="Su Z."/>
            <person name="Beltran L.C."/>
            <person name="Prangishvili D."/>
            <person name="Krupovic M."/>
            <person name="Egelman E.H."/>
        </authorList>
    </citation>
    <scope>NUCLEOTIDE SEQUENCE [LARGE SCALE GENOMIC DNA]</scope>
    <source>
        <strain evidence="2 3">2GA</strain>
    </source>
</reference>
<organism evidence="2 3">
    <name type="scientific">Pyrobaculum arsenaticum</name>
    <dbReference type="NCBI Taxonomy" id="121277"/>
    <lineage>
        <taxon>Archaea</taxon>
        <taxon>Thermoproteota</taxon>
        <taxon>Thermoprotei</taxon>
        <taxon>Thermoproteales</taxon>
        <taxon>Thermoproteaceae</taxon>
        <taxon>Pyrobaculum</taxon>
    </lineage>
</organism>
<dbReference type="GO" id="GO:0006772">
    <property type="term" value="P:thiamine metabolic process"/>
    <property type="evidence" value="ECO:0007669"/>
    <property type="project" value="InterPro"/>
</dbReference>
<evidence type="ECO:0000313" key="2">
    <source>
        <dbReference type="EMBL" id="NYR16052.1"/>
    </source>
</evidence>
<evidence type="ECO:0000259" key="1">
    <source>
        <dbReference type="Pfam" id="PF03070"/>
    </source>
</evidence>
<dbReference type="OMA" id="FYIIQDY"/>
<dbReference type="PANTHER" id="PTHR43198:SF2">
    <property type="entry name" value="SI:CH1073-67J19.1-RELATED"/>
    <property type="match status" value="1"/>
</dbReference>
<dbReference type="Pfam" id="PF03070">
    <property type="entry name" value="TENA_THI-4"/>
    <property type="match status" value="1"/>
</dbReference>
<feature type="domain" description="Thiaminase-2/PQQC" evidence="1">
    <location>
        <begin position="8"/>
        <end position="210"/>
    </location>
</feature>
<dbReference type="GeneID" id="5056051"/>
<dbReference type="Gene3D" id="1.20.910.10">
    <property type="entry name" value="Heme oxygenase-like"/>
    <property type="match status" value="1"/>
</dbReference>
<dbReference type="AlphaFoldDB" id="A0A7L4PBD3"/>
<protein>
    <submittedName>
        <fullName evidence="2">Thiaminase II</fullName>
    </submittedName>
</protein>
<keyword evidence="3" id="KW-1185">Reference proteome</keyword>
<dbReference type="RefSeq" id="WP_011901635.1">
    <property type="nucleotide sequence ID" value="NZ_JAAVJF010000004.1"/>
</dbReference>
<dbReference type="GO" id="GO:0050334">
    <property type="term" value="F:thiaminase activity"/>
    <property type="evidence" value="ECO:0007669"/>
    <property type="project" value="InterPro"/>
</dbReference>
<dbReference type="EMBL" id="JAAVJF010000004">
    <property type="protein sequence ID" value="NYR16052.1"/>
    <property type="molecule type" value="Genomic_DNA"/>
</dbReference>
<dbReference type="InterPro" id="IPR050967">
    <property type="entry name" value="Thiamine_Salvage_TenA"/>
</dbReference>
<name>A0A7L4PBD3_9CREN</name>
<dbReference type="NCBIfam" id="TIGR04306">
    <property type="entry name" value="salvage_TenA"/>
    <property type="match status" value="1"/>
</dbReference>
<dbReference type="Proteomes" id="UP000554766">
    <property type="component" value="Unassembled WGS sequence"/>
</dbReference>
<proteinExistence type="predicted"/>
<accession>A0A7L4PBD3</accession>
<gene>
    <name evidence="2" type="primary">tenA</name>
    <name evidence="2" type="ORF">HC235_08945</name>
</gene>
<dbReference type="GO" id="GO:0005829">
    <property type="term" value="C:cytosol"/>
    <property type="evidence" value="ECO:0007669"/>
    <property type="project" value="TreeGrafter"/>
</dbReference>
<dbReference type="InterPro" id="IPR004305">
    <property type="entry name" value="Thiaminase-2/PQQC"/>
</dbReference>
<comment type="caution">
    <text evidence="2">The sequence shown here is derived from an EMBL/GenBank/DDBJ whole genome shotgun (WGS) entry which is preliminary data.</text>
</comment>
<dbReference type="CDD" id="cd19363">
    <property type="entry name" value="TenA_C_PH1161-like"/>
    <property type="match status" value="1"/>
</dbReference>
<dbReference type="InterPro" id="IPR027574">
    <property type="entry name" value="Thiaminase_II"/>
</dbReference>
<dbReference type="SUPFAM" id="SSF48613">
    <property type="entry name" value="Heme oxygenase-like"/>
    <property type="match status" value="1"/>
</dbReference>
<dbReference type="PANTHER" id="PTHR43198">
    <property type="entry name" value="BIFUNCTIONAL TH2 PROTEIN"/>
    <property type="match status" value="1"/>
</dbReference>
<evidence type="ECO:0000313" key="3">
    <source>
        <dbReference type="Proteomes" id="UP000554766"/>
    </source>
</evidence>